<feature type="domain" description="BED-type" evidence="10">
    <location>
        <begin position="1"/>
        <end position="50"/>
    </location>
</feature>
<keyword evidence="5" id="KW-0805">Transcription regulation</keyword>
<evidence type="ECO:0000256" key="2">
    <source>
        <dbReference type="ARBA" id="ARBA00022723"/>
    </source>
</evidence>
<dbReference type="PANTHER" id="PTHR46481">
    <property type="entry name" value="ZINC FINGER BED DOMAIN-CONTAINING PROTEIN 4"/>
    <property type="match status" value="1"/>
</dbReference>
<evidence type="ECO:0000259" key="10">
    <source>
        <dbReference type="PROSITE" id="PS50808"/>
    </source>
</evidence>
<keyword evidence="7" id="KW-0804">Transcription</keyword>
<evidence type="ECO:0000256" key="9">
    <source>
        <dbReference type="PROSITE-ProRule" id="PRU00027"/>
    </source>
</evidence>
<dbReference type="SUPFAM" id="SSF53098">
    <property type="entry name" value="Ribonuclease H-like"/>
    <property type="match status" value="1"/>
</dbReference>
<protein>
    <submittedName>
        <fullName evidence="12">BED-type domain-containing protein</fullName>
    </submittedName>
</protein>
<keyword evidence="11" id="KW-1185">Reference proteome</keyword>
<accession>A0A1I8BH85</accession>
<dbReference type="InterPro" id="IPR012337">
    <property type="entry name" value="RNaseH-like_sf"/>
</dbReference>
<dbReference type="InterPro" id="IPR036236">
    <property type="entry name" value="Znf_C2H2_sf"/>
</dbReference>
<evidence type="ECO:0000256" key="6">
    <source>
        <dbReference type="ARBA" id="ARBA00023125"/>
    </source>
</evidence>
<keyword evidence="3 9" id="KW-0863">Zinc-finger</keyword>
<keyword evidence="6" id="KW-0238">DNA-binding</keyword>
<comment type="subcellular location">
    <subcellularLocation>
        <location evidence="1">Nucleus</location>
    </subcellularLocation>
</comment>
<dbReference type="Pfam" id="PF02892">
    <property type="entry name" value="zf-BED"/>
    <property type="match status" value="1"/>
</dbReference>
<evidence type="ECO:0000313" key="11">
    <source>
        <dbReference type="Proteomes" id="UP000095281"/>
    </source>
</evidence>
<dbReference type="SUPFAM" id="SSF57667">
    <property type="entry name" value="beta-beta-alpha zinc fingers"/>
    <property type="match status" value="1"/>
</dbReference>
<proteinExistence type="predicted"/>
<dbReference type="InterPro" id="IPR052035">
    <property type="entry name" value="ZnF_BED_domain_contain"/>
</dbReference>
<organism evidence="11 12">
    <name type="scientific">Meloidogyne hapla</name>
    <name type="common">Root-knot nematode worm</name>
    <dbReference type="NCBI Taxonomy" id="6305"/>
    <lineage>
        <taxon>Eukaryota</taxon>
        <taxon>Metazoa</taxon>
        <taxon>Ecdysozoa</taxon>
        <taxon>Nematoda</taxon>
        <taxon>Chromadorea</taxon>
        <taxon>Rhabditida</taxon>
        <taxon>Tylenchina</taxon>
        <taxon>Tylenchomorpha</taxon>
        <taxon>Tylenchoidea</taxon>
        <taxon>Meloidogynidae</taxon>
        <taxon>Meloidogyninae</taxon>
        <taxon>Meloidogyne</taxon>
    </lineage>
</organism>
<dbReference type="GO" id="GO:0003677">
    <property type="term" value="F:DNA binding"/>
    <property type="evidence" value="ECO:0007669"/>
    <property type="project" value="UniProtKB-KW"/>
</dbReference>
<dbReference type="PANTHER" id="PTHR46481:SF10">
    <property type="entry name" value="ZINC FINGER BED DOMAIN-CONTAINING PROTEIN 39"/>
    <property type="match status" value="1"/>
</dbReference>
<dbReference type="PROSITE" id="PS50808">
    <property type="entry name" value="ZF_BED"/>
    <property type="match status" value="1"/>
</dbReference>
<reference evidence="12" key="1">
    <citation type="submission" date="2016-11" db="UniProtKB">
        <authorList>
            <consortium name="WormBaseParasite"/>
        </authorList>
    </citation>
    <scope>IDENTIFICATION</scope>
</reference>
<sequence length="232" mass="26788">MSDIWKHFNKLSQEEAICKICSKKLKRKDGNTKGLWRHLESCHSSEFNVLKFSDSESSSNTQLLDDDETDMSDESVTRCIRIPYFKTIILYFPDDIWKPKSPGNLSNISADSQENQANRIQLQLAALRAIGRPPPNIDIFKWWRENGQQFPDLLPLARIVHSIPSTSISSERLFSKAWIIFGNTLRNRISGDMVEKILFVKANMDKLLMGPQIEQELDENESEEEEDLQDIE</sequence>
<keyword evidence="2" id="KW-0479">Metal-binding</keyword>
<evidence type="ECO:0000313" key="12">
    <source>
        <dbReference type="WBParaSite" id="MhA1_Contig2234.frz3.gene5"/>
    </source>
</evidence>
<evidence type="ECO:0000256" key="3">
    <source>
        <dbReference type="ARBA" id="ARBA00022771"/>
    </source>
</evidence>
<evidence type="ECO:0000256" key="5">
    <source>
        <dbReference type="ARBA" id="ARBA00023015"/>
    </source>
</evidence>
<dbReference type="OMA" id="KWWRENG"/>
<dbReference type="GO" id="GO:0005634">
    <property type="term" value="C:nucleus"/>
    <property type="evidence" value="ECO:0007669"/>
    <property type="project" value="UniProtKB-SubCell"/>
</dbReference>
<keyword evidence="4" id="KW-0862">Zinc</keyword>
<dbReference type="Pfam" id="PF05699">
    <property type="entry name" value="Dimer_Tnp_hAT"/>
    <property type="match status" value="1"/>
</dbReference>
<dbReference type="GO" id="GO:0009791">
    <property type="term" value="P:post-embryonic development"/>
    <property type="evidence" value="ECO:0007669"/>
    <property type="project" value="UniProtKB-ARBA"/>
</dbReference>
<dbReference type="SMART" id="SM00614">
    <property type="entry name" value="ZnF_BED"/>
    <property type="match status" value="1"/>
</dbReference>
<dbReference type="GO" id="GO:0008270">
    <property type="term" value="F:zinc ion binding"/>
    <property type="evidence" value="ECO:0007669"/>
    <property type="project" value="UniProtKB-KW"/>
</dbReference>
<keyword evidence="8" id="KW-0539">Nucleus</keyword>
<evidence type="ECO:0000256" key="1">
    <source>
        <dbReference type="ARBA" id="ARBA00004123"/>
    </source>
</evidence>
<dbReference type="Proteomes" id="UP000095281">
    <property type="component" value="Unplaced"/>
</dbReference>
<evidence type="ECO:0000256" key="7">
    <source>
        <dbReference type="ARBA" id="ARBA00023163"/>
    </source>
</evidence>
<dbReference type="AlphaFoldDB" id="A0A1I8BH85"/>
<dbReference type="WBParaSite" id="MhA1_Contig2234.frz3.gene5">
    <property type="protein sequence ID" value="MhA1_Contig2234.frz3.gene5"/>
    <property type="gene ID" value="MhA1_Contig2234.frz3.gene5"/>
</dbReference>
<name>A0A1I8BH85_MELHA</name>
<evidence type="ECO:0000256" key="4">
    <source>
        <dbReference type="ARBA" id="ARBA00022833"/>
    </source>
</evidence>
<dbReference type="InterPro" id="IPR003656">
    <property type="entry name" value="Znf_BED"/>
</dbReference>
<dbReference type="InterPro" id="IPR008906">
    <property type="entry name" value="HATC_C_dom"/>
</dbReference>
<dbReference type="GO" id="GO:0046983">
    <property type="term" value="F:protein dimerization activity"/>
    <property type="evidence" value="ECO:0007669"/>
    <property type="project" value="InterPro"/>
</dbReference>
<evidence type="ECO:0000256" key="8">
    <source>
        <dbReference type="ARBA" id="ARBA00023242"/>
    </source>
</evidence>